<dbReference type="EMBL" id="JWHL01000003">
    <property type="protein sequence ID" value="MBR1368480.1"/>
    <property type="molecule type" value="Genomic_DNA"/>
</dbReference>
<protein>
    <recommendedName>
        <fullName evidence="3">DUF4276 family protein</fullName>
    </recommendedName>
</protein>
<comment type="caution">
    <text evidence="1">The sequence shown here is derived from an EMBL/GenBank/DDBJ whole genome shotgun (WGS) entry which is preliminary data.</text>
</comment>
<sequence length="224" mass="26093">MIRLKIICEGQTEESFIKEVVTLYLKKFQIEVIAIILPTSIRERTYRGGIGPYSRVRKDILRSFERDGAYVTTMFDLYKLHHSFPGKGESEKISDIYERVRVIEEALMADINNRFFIPYIQLHEFEALLFSDISTIDELLIPSSQSKIPELETIIRNHPNGPESINDGEETAPSKRLLKLYPSYKKRTRGIQIAMRIPLEIMREQCPHFDAWLMKIEQLSGDRA</sequence>
<dbReference type="RefSeq" id="WP_211530108.1">
    <property type="nucleotide sequence ID" value="NZ_JWHL01000003.1"/>
</dbReference>
<dbReference type="InterPro" id="IPR025455">
    <property type="entry name" value="DUF4276"/>
</dbReference>
<dbReference type="Proteomes" id="UP000730161">
    <property type="component" value="Unassembled WGS sequence"/>
</dbReference>
<dbReference type="Pfam" id="PF14103">
    <property type="entry name" value="DUF4276"/>
    <property type="match status" value="1"/>
</dbReference>
<keyword evidence="2" id="KW-1185">Reference proteome</keyword>
<evidence type="ECO:0000313" key="1">
    <source>
        <dbReference type="EMBL" id="MBR1368480.1"/>
    </source>
</evidence>
<name>A0A8J7W8X4_9EURY</name>
<reference evidence="1" key="1">
    <citation type="submission" date="2014-12" db="EMBL/GenBank/DDBJ databases">
        <authorList>
            <person name="Huang H.-H."/>
            <person name="Chen S.-C."/>
            <person name="Lai M.-C."/>
        </authorList>
    </citation>
    <scope>NUCLEOTIDE SEQUENCE</scope>
    <source>
        <strain evidence="1">K1F9705b</strain>
    </source>
</reference>
<evidence type="ECO:0008006" key="3">
    <source>
        <dbReference type="Google" id="ProtNLM"/>
    </source>
</evidence>
<evidence type="ECO:0000313" key="2">
    <source>
        <dbReference type="Proteomes" id="UP000730161"/>
    </source>
</evidence>
<organism evidence="1 2">
    <name type="scientific">Methanocalculus chunghsingensis</name>
    <dbReference type="NCBI Taxonomy" id="156457"/>
    <lineage>
        <taxon>Archaea</taxon>
        <taxon>Methanobacteriati</taxon>
        <taxon>Methanobacteriota</taxon>
        <taxon>Stenosarchaea group</taxon>
        <taxon>Methanomicrobia</taxon>
        <taxon>Methanomicrobiales</taxon>
        <taxon>Methanocalculaceae</taxon>
        <taxon>Methanocalculus</taxon>
    </lineage>
</organism>
<gene>
    <name evidence="1" type="ORF">RJ53_02755</name>
</gene>
<dbReference type="AlphaFoldDB" id="A0A8J7W8X4"/>
<dbReference type="OrthoDB" id="114379at2157"/>
<accession>A0A8J7W8X4</accession>
<proteinExistence type="predicted"/>